<dbReference type="Proteomes" id="UP001172083">
    <property type="component" value="Unassembled WGS sequence"/>
</dbReference>
<dbReference type="Gene3D" id="3.40.720.10">
    <property type="entry name" value="Alkaline Phosphatase, subunit A"/>
    <property type="match status" value="1"/>
</dbReference>
<dbReference type="Pfam" id="PF00884">
    <property type="entry name" value="Sulfatase"/>
    <property type="match status" value="1"/>
</dbReference>
<keyword evidence="4" id="KW-0106">Calcium</keyword>
<evidence type="ECO:0000256" key="2">
    <source>
        <dbReference type="ARBA" id="ARBA00022723"/>
    </source>
</evidence>
<dbReference type="PROSITE" id="PS00523">
    <property type="entry name" value="SULFATASE_1"/>
    <property type="match status" value="1"/>
</dbReference>
<dbReference type="InterPro" id="IPR050738">
    <property type="entry name" value="Sulfatase"/>
</dbReference>
<evidence type="ECO:0000256" key="5">
    <source>
        <dbReference type="SAM" id="Phobius"/>
    </source>
</evidence>
<keyword evidence="3" id="KW-0378">Hydrolase</keyword>
<dbReference type="RefSeq" id="WP_346760113.1">
    <property type="nucleotide sequence ID" value="NZ_JAUJEB010000005.1"/>
</dbReference>
<proteinExistence type="inferred from homology"/>
<dbReference type="Gene3D" id="3.30.1120.10">
    <property type="match status" value="1"/>
</dbReference>
<keyword evidence="5" id="KW-0472">Membrane</keyword>
<keyword evidence="8" id="KW-1185">Reference proteome</keyword>
<protein>
    <submittedName>
        <fullName evidence="7">Arylsulfatase</fullName>
    </submittedName>
</protein>
<dbReference type="InterPro" id="IPR017850">
    <property type="entry name" value="Alkaline_phosphatase_core_sf"/>
</dbReference>
<evidence type="ECO:0000256" key="4">
    <source>
        <dbReference type="ARBA" id="ARBA00022837"/>
    </source>
</evidence>
<dbReference type="PANTHER" id="PTHR42693:SF53">
    <property type="entry name" value="ENDO-4-O-SULFATASE"/>
    <property type="match status" value="1"/>
</dbReference>
<keyword evidence="5" id="KW-0812">Transmembrane</keyword>
<feature type="transmembrane region" description="Helical" evidence="5">
    <location>
        <begin position="12"/>
        <end position="29"/>
    </location>
</feature>
<accession>A0ABT8LAK6</accession>
<dbReference type="PROSITE" id="PS51257">
    <property type="entry name" value="PROKAR_LIPOPROTEIN"/>
    <property type="match status" value="1"/>
</dbReference>
<keyword evidence="5" id="KW-1133">Transmembrane helix</keyword>
<dbReference type="InterPro" id="IPR024607">
    <property type="entry name" value="Sulfatase_CS"/>
</dbReference>
<evidence type="ECO:0000256" key="1">
    <source>
        <dbReference type="ARBA" id="ARBA00008779"/>
    </source>
</evidence>
<comment type="caution">
    <text evidence="7">The sequence shown here is derived from an EMBL/GenBank/DDBJ whole genome shotgun (WGS) entry which is preliminary data.</text>
</comment>
<dbReference type="CDD" id="cd16146">
    <property type="entry name" value="ARS_like"/>
    <property type="match status" value="1"/>
</dbReference>
<dbReference type="EMBL" id="JAUJEB010000005">
    <property type="protein sequence ID" value="MDN5214774.1"/>
    <property type="molecule type" value="Genomic_DNA"/>
</dbReference>
<dbReference type="InterPro" id="IPR000917">
    <property type="entry name" value="Sulfatase_N"/>
</dbReference>
<gene>
    <name evidence="7" type="ORF">QQ020_22030</name>
</gene>
<evidence type="ECO:0000313" key="8">
    <source>
        <dbReference type="Proteomes" id="UP001172083"/>
    </source>
</evidence>
<dbReference type="PANTHER" id="PTHR42693">
    <property type="entry name" value="ARYLSULFATASE FAMILY MEMBER"/>
    <property type="match status" value="1"/>
</dbReference>
<evidence type="ECO:0000256" key="3">
    <source>
        <dbReference type="ARBA" id="ARBA00022801"/>
    </source>
</evidence>
<sequence>MNIKILRQYNTRYFFQFGIFTGLCLYLLGGCSKPAETSDNSYEAPNVILIITDDQGYGEIGAHNNPRIKTPNLDALHAKSVRLTDFHVSPTCAPTRAALMTGHYANRTGVWHTIAGRSQIRQNEVTMADVFLQNGYETAIFGKWHLGDNYPFRPQDRGFKEVLIHGGGGVTQQPDYWGNDYFDDTYFHNGQPEKYNGYCTDVWFENAISFMEKKKDGDKPFFCYIASNAPHGPFFVENKYREIYENDTSIVNAAFYGMIDNIDVNMGRMLTFLKENQLEENTIVIFMADNGTAAGASIDKTQKVIKGYNAGMRGKKNSAYEGGHRVPFYIHWPKGGLEGGVDVNTLAAHIDVLPTLIDMLQLKTDQSLKFDGQSLKNELKGNGELEGKRTLVTDSQREEMPQKWKKSATMRGKWRLINGKELYNVESDPGQVHDVAKDHADIVTQLKADYEKWWEDIAPSFNDTPRVIIGTEQEPTTLLYVHDMHLDEDYNTTLPWNQYQTRENRIKSTGWWAVDVPEAGKYTMTFYRWPPHLDTPITASVPPTDDVPNSNAHGYKAGKALLIETATLHIGDFKETKPVAANDTGIAFEVELSAGENDIRGWFTDNTQEPFAPNYIRIEKL</sequence>
<name>A0ABT8LAK6_9BACT</name>
<dbReference type="SUPFAM" id="SSF53649">
    <property type="entry name" value="Alkaline phosphatase-like"/>
    <property type="match status" value="1"/>
</dbReference>
<organism evidence="7 8">
    <name type="scientific">Agaribacillus aureus</name>
    <dbReference type="NCBI Taxonomy" id="3051825"/>
    <lineage>
        <taxon>Bacteria</taxon>
        <taxon>Pseudomonadati</taxon>
        <taxon>Bacteroidota</taxon>
        <taxon>Cytophagia</taxon>
        <taxon>Cytophagales</taxon>
        <taxon>Splendidivirgaceae</taxon>
        <taxon>Agaribacillus</taxon>
    </lineage>
</organism>
<evidence type="ECO:0000259" key="6">
    <source>
        <dbReference type="Pfam" id="PF00884"/>
    </source>
</evidence>
<comment type="similarity">
    <text evidence="1">Belongs to the sulfatase family.</text>
</comment>
<reference evidence="7" key="1">
    <citation type="submission" date="2023-06" db="EMBL/GenBank/DDBJ databases">
        <title>Genomic of Agaribacillus aureum.</title>
        <authorList>
            <person name="Wang G."/>
        </authorList>
    </citation>
    <scope>NUCLEOTIDE SEQUENCE</scope>
    <source>
        <strain evidence="7">BMA12</strain>
    </source>
</reference>
<keyword evidence="2" id="KW-0479">Metal-binding</keyword>
<evidence type="ECO:0000313" key="7">
    <source>
        <dbReference type="EMBL" id="MDN5214774.1"/>
    </source>
</evidence>
<feature type="domain" description="Sulfatase N-terminal" evidence="6">
    <location>
        <begin position="45"/>
        <end position="360"/>
    </location>
</feature>